<dbReference type="InterPro" id="IPR023214">
    <property type="entry name" value="HAD_sf"/>
</dbReference>
<reference evidence="1 2" key="1">
    <citation type="submission" date="2016-10" db="EMBL/GenBank/DDBJ databases">
        <authorList>
            <person name="de Groot N.N."/>
        </authorList>
    </citation>
    <scope>NUCLEOTIDE SEQUENCE [LARGE SCALE GENOMIC DNA]</scope>
    <source>
        <strain evidence="1 2">DSM 27630</strain>
    </source>
</reference>
<dbReference type="GO" id="GO:0005829">
    <property type="term" value="C:cytosol"/>
    <property type="evidence" value="ECO:0007669"/>
    <property type="project" value="TreeGrafter"/>
</dbReference>
<dbReference type="AlphaFoldDB" id="A0A1I3BE88"/>
<dbReference type="InterPro" id="IPR000150">
    <property type="entry name" value="Cof"/>
</dbReference>
<organism evidence="1 2">
    <name type="scientific">Pisciglobus halotolerans</name>
    <dbReference type="NCBI Taxonomy" id="745365"/>
    <lineage>
        <taxon>Bacteria</taxon>
        <taxon>Bacillati</taxon>
        <taxon>Bacillota</taxon>
        <taxon>Bacilli</taxon>
        <taxon>Lactobacillales</taxon>
        <taxon>Carnobacteriaceae</taxon>
    </lineage>
</organism>
<dbReference type="Proteomes" id="UP000198668">
    <property type="component" value="Unassembled WGS sequence"/>
</dbReference>
<dbReference type="GO" id="GO:0016791">
    <property type="term" value="F:phosphatase activity"/>
    <property type="evidence" value="ECO:0007669"/>
    <property type="project" value="UniProtKB-ARBA"/>
</dbReference>
<dbReference type="Pfam" id="PF08282">
    <property type="entry name" value="Hydrolase_3"/>
    <property type="match status" value="1"/>
</dbReference>
<sequence length="262" mass="29690">MVMKSKMIFFDIDGTLLDDSKQVLPSTKAAIRELEANGHQVVIATGRNLSMARIVIEELELKHYIVCNGAAGYFDHEMIYENPLDRYELDRLIQLADKNGHGLAYETPEKVRRRTEEAGARMESAMREVGFGVPEYDRDFYQHHSLVQALLFYREEEKGDYENGQFSKFRFVRWNENGVDVLPHDGSKANTVMHFAKKKGFNREDTIAFGDGMNDEEMLTKVGTGVAMGNALESIKLRADRTTASNNEDGIALALKELELIS</sequence>
<dbReference type="SFLD" id="SFLDG01140">
    <property type="entry name" value="C2.B:_Phosphomannomutase_and_P"/>
    <property type="match status" value="1"/>
</dbReference>
<gene>
    <name evidence="1" type="ORF">SAMN04489868_10617</name>
</gene>
<dbReference type="SUPFAM" id="SSF56784">
    <property type="entry name" value="HAD-like"/>
    <property type="match status" value="1"/>
</dbReference>
<protein>
    <recommendedName>
        <fullName evidence="3">Cof subfamily of IIB subfamily of haloacid dehalogenase superfamily/HAD-superfamily hydrolase, subfamily IIB</fullName>
    </recommendedName>
</protein>
<dbReference type="SFLD" id="SFLDS00003">
    <property type="entry name" value="Haloacid_Dehalogenase"/>
    <property type="match status" value="1"/>
</dbReference>
<dbReference type="GO" id="GO:0000287">
    <property type="term" value="F:magnesium ion binding"/>
    <property type="evidence" value="ECO:0007669"/>
    <property type="project" value="TreeGrafter"/>
</dbReference>
<dbReference type="PANTHER" id="PTHR10000:SF25">
    <property type="entry name" value="PHOSPHATASE YKRA-RELATED"/>
    <property type="match status" value="1"/>
</dbReference>
<evidence type="ECO:0008006" key="3">
    <source>
        <dbReference type="Google" id="ProtNLM"/>
    </source>
</evidence>
<evidence type="ECO:0000313" key="2">
    <source>
        <dbReference type="Proteomes" id="UP000198668"/>
    </source>
</evidence>
<name>A0A1I3BE88_9LACT</name>
<proteinExistence type="predicted"/>
<dbReference type="InterPro" id="IPR036412">
    <property type="entry name" value="HAD-like_sf"/>
</dbReference>
<dbReference type="PROSITE" id="PS01229">
    <property type="entry name" value="COF_2"/>
    <property type="match status" value="1"/>
</dbReference>
<dbReference type="NCBIfam" id="TIGR00099">
    <property type="entry name" value="Cof-subfamily"/>
    <property type="match status" value="1"/>
</dbReference>
<dbReference type="Gene3D" id="3.40.50.1000">
    <property type="entry name" value="HAD superfamily/HAD-like"/>
    <property type="match status" value="1"/>
</dbReference>
<keyword evidence="2" id="KW-1185">Reference proteome</keyword>
<dbReference type="Gene3D" id="3.30.1240.10">
    <property type="match status" value="1"/>
</dbReference>
<dbReference type="InterPro" id="IPR006379">
    <property type="entry name" value="HAD-SF_hydro_IIB"/>
</dbReference>
<evidence type="ECO:0000313" key="1">
    <source>
        <dbReference type="EMBL" id="SFH60614.1"/>
    </source>
</evidence>
<dbReference type="EMBL" id="FOQE01000006">
    <property type="protein sequence ID" value="SFH60614.1"/>
    <property type="molecule type" value="Genomic_DNA"/>
</dbReference>
<accession>A0A1I3BE88</accession>
<dbReference type="NCBIfam" id="TIGR01484">
    <property type="entry name" value="HAD-SF-IIB"/>
    <property type="match status" value="1"/>
</dbReference>
<dbReference type="PANTHER" id="PTHR10000">
    <property type="entry name" value="PHOSPHOSERINE PHOSPHATASE"/>
    <property type="match status" value="1"/>
</dbReference>